<dbReference type="Gene3D" id="1.10.8.270">
    <property type="entry name" value="putative rabgap domain of human tbc1 domain family member 14 like domains"/>
    <property type="match status" value="1"/>
</dbReference>
<dbReference type="PANTHER" id="PTHR47219">
    <property type="entry name" value="RAB GTPASE-ACTIVATING PROTEIN 1-LIKE"/>
    <property type="match status" value="1"/>
</dbReference>
<dbReference type="Proteomes" id="UP001239994">
    <property type="component" value="Unassembled WGS sequence"/>
</dbReference>
<name>A0AAD8ZUR2_9TELE</name>
<evidence type="ECO:0000313" key="4">
    <source>
        <dbReference type="EMBL" id="KAK1805753.1"/>
    </source>
</evidence>
<feature type="region of interest" description="Disordered" evidence="2">
    <location>
        <begin position="33"/>
        <end position="297"/>
    </location>
</feature>
<feature type="compositionally biased region" description="Polar residues" evidence="2">
    <location>
        <begin position="151"/>
        <end position="163"/>
    </location>
</feature>
<dbReference type="InterPro" id="IPR035969">
    <property type="entry name" value="Rab-GAP_TBC_sf"/>
</dbReference>
<dbReference type="Pfam" id="PF00566">
    <property type="entry name" value="RabGAP-TBC"/>
    <property type="match status" value="1"/>
</dbReference>
<reference evidence="4" key="1">
    <citation type="submission" date="2023-03" db="EMBL/GenBank/DDBJ databases">
        <title>Electrophorus voltai genome.</title>
        <authorList>
            <person name="Bian C."/>
        </authorList>
    </citation>
    <scope>NUCLEOTIDE SEQUENCE</scope>
    <source>
        <strain evidence="4">CB-2022</strain>
        <tissue evidence="4">Muscle</tissue>
    </source>
</reference>
<feature type="compositionally biased region" description="Polar residues" evidence="2">
    <location>
        <begin position="276"/>
        <end position="294"/>
    </location>
</feature>
<comment type="caution">
    <text evidence="4">The sequence shown here is derived from an EMBL/GenBank/DDBJ whole genome shotgun (WGS) entry which is preliminary data.</text>
</comment>
<dbReference type="AlphaFoldDB" id="A0AAD8ZUR2"/>
<dbReference type="InterPro" id="IPR050302">
    <property type="entry name" value="Rab_GAP_TBC_domain"/>
</dbReference>
<feature type="domain" description="Rab-GAP TBC" evidence="3">
    <location>
        <begin position="301"/>
        <end position="479"/>
    </location>
</feature>
<sequence>MWPVFSEALSGGGTAADTVFACCLSSPRRELAEDTAQTCPPGHGTTLPPSTRHKPAPQDTAQPCPPAHGTALPPSTRHNPAPQDTAQPCPPGHGTNLPPRTRHNPAPQHTAQPCPPAHDTTLPPRTRHKPAPQHSAQPCPPAHGTALPPSTRHSPAPQHSAQTCPPALGTALPPSTRHSPAPQHTAQPCPPGHGTTLPPRTRHNPAPQDTAQTCPPAHGTTLPPRTRHNPAPQDTAQPCPPGHGTTLPPRTRHNPAPQHTAQPCPPAHGTDLPPSTRHNPAPQHTAQPCPQDTAQPCPPGHGRFAARCLSWLGRFKQRANMAVKCESAQESVITRDIHRTFPAHDYFKESHGDGQDSLYKICKAYSVYDEEIGYCQGQSFLAAVLLLHMPEEQAFCVLVKIMYEYGLRDLYKNNFEDLHCKFYQLERLIQEQLPELWGHFQDLNLEAHMYASQWFLTLFTAKFPLCMVFHITDLLLCEGLNIIFNVALALLKVSLLTTKQITVAGSESLDAPSPALSASPLHPRLGLALPASAVFLPPLSLALAEFLSSSVESEAQALVD</sequence>
<dbReference type="GO" id="GO:0031267">
    <property type="term" value="F:small GTPase binding"/>
    <property type="evidence" value="ECO:0007669"/>
    <property type="project" value="TreeGrafter"/>
</dbReference>
<dbReference type="Gene3D" id="1.10.472.80">
    <property type="entry name" value="Ypt/Rab-GAP domain of gyp1p, domain 3"/>
    <property type="match status" value="1"/>
</dbReference>
<gene>
    <name evidence="4" type="ORF">P4O66_002015</name>
</gene>
<feature type="compositionally biased region" description="Polar residues" evidence="2">
    <location>
        <begin position="76"/>
        <end position="86"/>
    </location>
</feature>
<dbReference type="SUPFAM" id="SSF47923">
    <property type="entry name" value="Ypt/Rab-GAP domain of gyp1p"/>
    <property type="match status" value="2"/>
</dbReference>
<dbReference type="SMART" id="SM00164">
    <property type="entry name" value="TBC"/>
    <property type="match status" value="1"/>
</dbReference>
<feature type="compositionally biased region" description="Polar residues" evidence="2">
    <location>
        <begin position="176"/>
        <end position="186"/>
    </location>
</feature>
<evidence type="ECO:0000313" key="5">
    <source>
        <dbReference type="Proteomes" id="UP001239994"/>
    </source>
</evidence>
<dbReference type="PANTHER" id="PTHR47219:SF7">
    <property type="entry name" value="RAB GTPASE-ACTIVATING PROTEIN 1-LIKE"/>
    <property type="match status" value="1"/>
</dbReference>
<dbReference type="FunFam" id="1.10.8.270:FF:000001">
    <property type="entry name" value="TBC1 domain family member 1"/>
    <property type="match status" value="1"/>
</dbReference>
<proteinExistence type="predicted"/>
<dbReference type="EMBL" id="JAROKS010000002">
    <property type="protein sequence ID" value="KAK1805753.1"/>
    <property type="molecule type" value="Genomic_DNA"/>
</dbReference>
<dbReference type="GO" id="GO:0005096">
    <property type="term" value="F:GTPase activator activity"/>
    <property type="evidence" value="ECO:0007669"/>
    <property type="project" value="UniProtKB-KW"/>
</dbReference>
<organism evidence="4 5">
    <name type="scientific">Electrophorus voltai</name>
    <dbReference type="NCBI Taxonomy" id="2609070"/>
    <lineage>
        <taxon>Eukaryota</taxon>
        <taxon>Metazoa</taxon>
        <taxon>Chordata</taxon>
        <taxon>Craniata</taxon>
        <taxon>Vertebrata</taxon>
        <taxon>Euteleostomi</taxon>
        <taxon>Actinopterygii</taxon>
        <taxon>Neopterygii</taxon>
        <taxon>Teleostei</taxon>
        <taxon>Ostariophysi</taxon>
        <taxon>Gymnotiformes</taxon>
        <taxon>Gymnotoidei</taxon>
        <taxon>Gymnotidae</taxon>
        <taxon>Electrophorus</taxon>
    </lineage>
</organism>
<evidence type="ECO:0000256" key="2">
    <source>
        <dbReference type="SAM" id="MobiDB-lite"/>
    </source>
</evidence>
<evidence type="ECO:0000259" key="3">
    <source>
        <dbReference type="PROSITE" id="PS50086"/>
    </source>
</evidence>
<evidence type="ECO:0000256" key="1">
    <source>
        <dbReference type="ARBA" id="ARBA00022468"/>
    </source>
</evidence>
<keyword evidence="1" id="KW-0343">GTPase activation</keyword>
<keyword evidence="5" id="KW-1185">Reference proteome</keyword>
<dbReference type="PROSITE" id="PS50086">
    <property type="entry name" value="TBC_RABGAP"/>
    <property type="match status" value="1"/>
</dbReference>
<protein>
    <recommendedName>
        <fullName evidence="3">Rab-GAP TBC domain-containing protein</fullName>
    </recommendedName>
</protein>
<dbReference type="InterPro" id="IPR000195">
    <property type="entry name" value="Rab-GAP-TBC_dom"/>
</dbReference>
<accession>A0AAD8ZUR2</accession>